<dbReference type="AlphaFoldDB" id="A0A3M0G7N1"/>
<accession>A0A3M0G7N1</accession>
<keyword evidence="2" id="KW-1185">Reference proteome</keyword>
<sequence length="237" mass="27734">MGKDLFKNVKPRHSLQVDRSGKAVKVQDIPKQDFLFCSVCEKRIEILETYFARKLIAINDYRNRKEKFEEIEIGPNKILVCLDLNPLMFKLFYFSMIWRLSITANSIFKNFKLPKKIELEIGSFLDVNLKPTHKELLKNLSVIQSFPSYHLMAYKRKDGPKKFAGILTAFQMSKDHFGVFTSDIILFFHLNENKIDTISRLISNKENKLVKFILADSEQWRNVSLSIVQHRLLNNSS</sequence>
<gene>
    <name evidence="1" type="ORF">EAX61_06610</name>
</gene>
<dbReference type="OrthoDB" id="981624at2"/>
<name>A0A3M0G7N1_9FLAO</name>
<dbReference type="RefSeq" id="WP_121916892.1">
    <property type="nucleotide sequence ID" value="NZ_REFV01000005.1"/>
</dbReference>
<comment type="caution">
    <text evidence="1">The sequence shown here is derived from an EMBL/GenBank/DDBJ whole genome shotgun (WGS) entry which is preliminary data.</text>
</comment>
<dbReference type="EMBL" id="REFV01000005">
    <property type="protein sequence ID" value="RMB60488.1"/>
    <property type="molecule type" value="Genomic_DNA"/>
</dbReference>
<organism evidence="1 2">
    <name type="scientific">Dokdonia sinensis</name>
    <dbReference type="NCBI Taxonomy" id="2479847"/>
    <lineage>
        <taxon>Bacteria</taxon>
        <taxon>Pseudomonadati</taxon>
        <taxon>Bacteroidota</taxon>
        <taxon>Flavobacteriia</taxon>
        <taxon>Flavobacteriales</taxon>
        <taxon>Flavobacteriaceae</taxon>
        <taxon>Dokdonia</taxon>
    </lineage>
</organism>
<proteinExistence type="predicted"/>
<reference evidence="1 2" key="1">
    <citation type="submission" date="2018-10" db="EMBL/GenBank/DDBJ databases">
        <title>Dokdonia luteus sp. nov., isolated from sea water.</title>
        <authorList>
            <person name="Zhou L.Y."/>
            <person name="Du Z.J."/>
        </authorList>
    </citation>
    <scope>NUCLEOTIDE SEQUENCE [LARGE SCALE GENOMIC DNA]</scope>
    <source>
        <strain evidence="1 2">SH27</strain>
    </source>
</reference>
<evidence type="ECO:0000313" key="2">
    <source>
        <dbReference type="Proteomes" id="UP000281985"/>
    </source>
</evidence>
<dbReference type="Proteomes" id="UP000281985">
    <property type="component" value="Unassembled WGS sequence"/>
</dbReference>
<protein>
    <submittedName>
        <fullName evidence="1">Uncharacterized protein</fullName>
    </submittedName>
</protein>
<evidence type="ECO:0000313" key="1">
    <source>
        <dbReference type="EMBL" id="RMB60488.1"/>
    </source>
</evidence>